<organism evidence="1">
    <name type="scientific">uncultured prokaryote</name>
    <dbReference type="NCBI Taxonomy" id="198431"/>
    <lineage>
        <taxon>unclassified sequences</taxon>
        <taxon>environmental samples</taxon>
    </lineage>
</organism>
<protein>
    <submittedName>
        <fullName evidence="1">Uncharacterized protein</fullName>
    </submittedName>
</protein>
<evidence type="ECO:0000313" key="1">
    <source>
        <dbReference type="EMBL" id="CRY96937.1"/>
    </source>
</evidence>
<keyword evidence="1" id="KW-0614">Plasmid</keyword>
<name>A0A0H5QMD4_9ZZZZ</name>
<geneLocation type="plasmid" evidence="1">
    <name>pRGFK1329</name>
</geneLocation>
<dbReference type="EMBL" id="LN853895">
    <property type="protein sequence ID" value="CRY96937.1"/>
    <property type="molecule type" value="Genomic_DNA"/>
</dbReference>
<sequence>MSYKEMAKSLIDQIPDSKMYYIVAYLQGAAVPEEKPNAETIASIEELENGGGTLFTGSTEDLFAELMEE</sequence>
<proteinExistence type="predicted"/>
<reference evidence="1" key="2">
    <citation type="submission" date="2015-07" db="EMBL/GenBank/DDBJ databases">
        <title>Plasmids, circular viruses and viroids from rat gut.</title>
        <authorList>
            <person name="Jorgensen T.J."/>
            <person name="Hansen M.A."/>
            <person name="Xu Z."/>
            <person name="Tabak M.A."/>
            <person name="Sorensen S.J."/>
            <person name="Hansen L.H."/>
        </authorList>
    </citation>
    <scope>NUCLEOTIDE SEQUENCE</scope>
    <source>
        <plasmid evidence="1">pRGFK1329</plasmid>
    </source>
</reference>
<accession>A0A0H5QMD4</accession>
<reference evidence="1" key="1">
    <citation type="submission" date="2015-06" db="EMBL/GenBank/DDBJ databases">
        <authorList>
            <person name="Joergensen T."/>
        </authorList>
    </citation>
    <scope>NUCLEOTIDE SEQUENCE</scope>
    <source>
        <plasmid evidence="1">pRGFK1329</plasmid>
    </source>
</reference>
<dbReference type="AlphaFoldDB" id="A0A0H5QMD4"/>